<evidence type="ECO:0000313" key="3">
    <source>
        <dbReference type="Proteomes" id="UP000009022"/>
    </source>
</evidence>
<evidence type="ECO:0000313" key="2">
    <source>
        <dbReference type="EMBL" id="EDV24939.1"/>
    </source>
</evidence>
<dbReference type="Gene3D" id="3.40.50.1820">
    <property type="entry name" value="alpha/beta hydrolase"/>
    <property type="match status" value="1"/>
</dbReference>
<dbReference type="RefSeq" id="XP_002112829.1">
    <property type="nucleotide sequence ID" value="XM_002112793.1"/>
</dbReference>
<protein>
    <submittedName>
        <fullName evidence="2">Uncharacterized protein</fullName>
    </submittedName>
</protein>
<dbReference type="AlphaFoldDB" id="B3RXY3"/>
<sequence length="178" mass="20323">MITRRQKQIINNHWKEIYPSATSNSIKWDYYCEAPYIKNGRSDSEIKKTDIPAVEEKRVYSSRILEELDENFSRLVNGFAALSDYYDWASSKFYLHKLELPVLLVNSSDDPLIPSELFGPAISLSSTKDKALFVVTQNGGHLGFFEGGVVIPETVTWIDRVIVEYIKSIIFVSSEGLY</sequence>
<dbReference type="PhylomeDB" id="B3RXY3"/>
<dbReference type="PANTHER" id="PTHR10794">
    <property type="entry name" value="ABHYDROLASE DOMAIN-CONTAINING PROTEIN"/>
    <property type="match status" value="1"/>
</dbReference>
<dbReference type="Proteomes" id="UP000009022">
    <property type="component" value="Unassembled WGS sequence"/>
</dbReference>
<dbReference type="SUPFAM" id="SSF53474">
    <property type="entry name" value="alpha/beta-Hydrolases"/>
    <property type="match status" value="1"/>
</dbReference>
<dbReference type="InterPro" id="IPR029058">
    <property type="entry name" value="AB_hydrolase_fold"/>
</dbReference>
<dbReference type="OMA" id="DWASSKF"/>
<dbReference type="OrthoDB" id="5954035at2759"/>
<proteinExistence type="inferred from homology"/>
<evidence type="ECO:0000256" key="1">
    <source>
        <dbReference type="ARBA" id="ARBA00010884"/>
    </source>
</evidence>
<accession>B3RXY3</accession>
<dbReference type="InParanoid" id="B3RXY3"/>
<dbReference type="KEGG" id="tad:TRIADDRAFT_56371"/>
<name>B3RXY3_TRIAD</name>
<dbReference type="CTD" id="6753611"/>
<dbReference type="EMBL" id="DS985245">
    <property type="protein sequence ID" value="EDV24939.1"/>
    <property type="molecule type" value="Genomic_DNA"/>
</dbReference>
<organism evidence="2 3">
    <name type="scientific">Trichoplax adhaerens</name>
    <name type="common">Trichoplax reptans</name>
    <dbReference type="NCBI Taxonomy" id="10228"/>
    <lineage>
        <taxon>Eukaryota</taxon>
        <taxon>Metazoa</taxon>
        <taxon>Placozoa</taxon>
        <taxon>Uniplacotomia</taxon>
        <taxon>Trichoplacea</taxon>
        <taxon>Trichoplacidae</taxon>
        <taxon>Trichoplax</taxon>
    </lineage>
</organism>
<reference evidence="2 3" key="1">
    <citation type="journal article" date="2008" name="Nature">
        <title>The Trichoplax genome and the nature of placozoans.</title>
        <authorList>
            <person name="Srivastava M."/>
            <person name="Begovic E."/>
            <person name="Chapman J."/>
            <person name="Putnam N.H."/>
            <person name="Hellsten U."/>
            <person name="Kawashima T."/>
            <person name="Kuo A."/>
            <person name="Mitros T."/>
            <person name="Salamov A."/>
            <person name="Carpenter M.L."/>
            <person name="Signorovitch A.Y."/>
            <person name="Moreno M.A."/>
            <person name="Kamm K."/>
            <person name="Grimwood J."/>
            <person name="Schmutz J."/>
            <person name="Shapiro H."/>
            <person name="Grigoriev I.V."/>
            <person name="Buss L.W."/>
            <person name="Schierwater B."/>
            <person name="Dellaporta S.L."/>
            <person name="Rokhsar D.S."/>
        </authorList>
    </citation>
    <scope>NUCLEOTIDE SEQUENCE [LARGE SCALE GENOMIC DNA]</scope>
    <source>
        <strain evidence="2 3">Grell-BS-1999</strain>
    </source>
</reference>
<dbReference type="eggNOG" id="KOG1838">
    <property type="taxonomic scope" value="Eukaryota"/>
</dbReference>
<dbReference type="InterPro" id="IPR050960">
    <property type="entry name" value="AB_hydrolase_4_sf"/>
</dbReference>
<dbReference type="GeneID" id="6753611"/>
<keyword evidence="3" id="KW-1185">Reference proteome</keyword>
<dbReference type="HOGENOM" id="CLU_1512553_0_0_1"/>
<comment type="similarity">
    <text evidence="1">Belongs to the AB hydrolase superfamily. AB hydrolase 4 family.</text>
</comment>
<gene>
    <name evidence="2" type="ORF">TRIADDRAFT_56371</name>
</gene>
<dbReference type="PANTHER" id="PTHR10794:SF45">
    <property type="entry name" value="MONOACYLGLYCEROL LIPASE ABHD2"/>
    <property type="match status" value="1"/>
</dbReference>